<gene>
    <name evidence="2" type="ORF">WKV53_21265</name>
</gene>
<reference evidence="2 3" key="1">
    <citation type="submission" date="2024-04" db="EMBL/GenBank/DDBJ databases">
        <title>Luteolibacter sp. isolated from soil.</title>
        <authorList>
            <person name="An J."/>
        </authorList>
    </citation>
    <scope>NUCLEOTIDE SEQUENCE [LARGE SCALE GENOMIC DNA]</scope>
    <source>
        <strain evidence="2 3">Y139</strain>
    </source>
</reference>
<evidence type="ECO:0000256" key="1">
    <source>
        <dbReference type="SAM" id="Phobius"/>
    </source>
</evidence>
<dbReference type="Gene3D" id="3.30.700.10">
    <property type="entry name" value="Glycoprotein, Type 4 Pilin"/>
    <property type="match status" value="1"/>
</dbReference>
<protein>
    <recommendedName>
        <fullName evidence="4">Type II secretion system protein GspH</fullName>
    </recommendedName>
</protein>
<comment type="caution">
    <text evidence="2">The sequence shown here is derived from an EMBL/GenBank/DDBJ whole genome shotgun (WGS) entry which is preliminary data.</text>
</comment>
<feature type="transmembrane region" description="Helical" evidence="1">
    <location>
        <begin position="15"/>
        <end position="34"/>
    </location>
</feature>
<evidence type="ECO:0000313" key="2">
    <source>
        <dbReference type="EMBL" id="MEK7953058.1"/>
    </source>
</evidence>
<keyword evidence="1" id="KW-0812">Transmembrane</keyword>
<name>A0ABU9AZX4_9BACT</name>
<keyword evidence="1" id="KW-1133">Transmembrane helix</keyword>
<dbReference type="RefSeq" id="WP_341406820.1">
    <property type="nucleotide sequence ID" value="NZ_JBBUKT010000009.1"/>
</dbReference>
<evidence type="ECO:0008006" key="4">
    <source>
        <dbReference type="Google" id="ProtNLM"/>
    </source>
</evidence>
<dbReference type="Proteomes" id="UP001371305">
    <property type="component" value="Unassembled WGS sequence"/>
</dbReference>
<organism evidence="2 3">
    <name type="scientific">Luteolibacter soli</name>
    <dbReference type="NCBI Taxonomy" id="3135280"/>
    <lineage>
        <taxon>Bacteria</taxon>
        <taxon>Pseudomonadati</taxon>
        <taxon>Verrucomicrobiota</taxon>
        <taxon>Verrucomicrobiia</taxon>
        <taxon>Verrucomicrobiales</taxon>
        <taxon>Verrucomicrobiaceae</taxon>
        <taxon>Luteolibacter</taxon>
    </lineage>
</organism>
<dbReference type="EMBL" id="JBBUKT010000009">
    <property type="protein sequence ID" value="MEK7953058.1"/>
    <property type="molecule type" value="Genomic_DNA"/>
</dbReference>
<keyword evidence="3" id="KW-1185">Reference proteome</keyword>
<sequence>MKEGTNNGCSIQKQAIVSVLIVCVIAVSAIVFVASRIPRIDPTLTDLPVLAQAIERFESEYGRLPKASALDFEMEGPEAVKLITVLLGKEQGAQSDMQNPRQIVFLTGRNTKHKEQGGIVYSSGNKAEGIYDAWGNPVRVILRPPGKTAITLSFRGKQVDFDRSAIALSRGPDQKWGTEDDLMSDNEAQ</sequence>
<evidence type="ECO:0000313" key="3">
    <source>
        <dbReference type="Proteomes" id="UP001371305"/>
    </source>
</evidence>
<keyword evidence="1" id="KW-0472">Membrane</keyword>
<proteinExistence type="predicted"/>
<accession>A0ABU9AZX4</accession>